<comment type="similarity">
    <text evidence="2">Belongs to the nucleotide-sugar transporter family. SLC35B subfamily.</text>
</comment>
<comment type="subcellular location">
    <subcellularLocation>
        <location evidence="1">Golgi apparatus membrane</location>
        <topology evidence="1">Multi-pass membrane protein</topology>
    </subcellularLocation>
</comment>
<reference evidence="11 12" key="1">
    <citation type="journal article" date="2019" name="PLoS Biol.">
        <title>Sex chromosomes control vertical transmission of feminizing Wolbachia symbionts in an isopod.</title>
        <authorList>
            <person name="Becking T."/>
            <person name="Chebbi M.A."/>
            <person name="Giraud I."/>
            <person name="Moumen B."/>
            <person name="Laverre T."/>
            <person name="Caubet Y."/>
            <person name="Peccoud J."/>
            <person name="Gilbert C."/>
            <person name="Cordaux R."/>
        </authorList>
    </citation>
    <scope>NUCLEOTIDE SEQUENCE [LARGE SCALE GENOMIC DNA]</scope>
    <source>
        <strain evidence="11">ANa2</strain>
        <tissue evidence="11">Whole body excluding digestive tract and cuticle</tissue>
    </source>
</reference>
<feature type="transmembrane region" description="Helical" evidence="10">
    <location>
        <begin position="102"/>
        <end position="120"/>
    </location>
</feature>
<feature type="transmembrane region" description="Helical" evidence="10">
    <location>
        <begin position="132"/>
        <end position="149"/>
    </location>
</feature>
<comment type="caution">
    <text evidence="11">The sequence shown here is derived from an EMBL/GenBank/DDBJ whole genome shotgun (WGS) entry which is preliminary data.</text>
</comment>
<evidence type="ECO:0000256" key="2">
    <source>
        <dbReference type="ARBA" id="ARBA00010694"/>
    </source>
</evidence>
<feature type="transmembrane region" description="Helical" evidence="10">
    <location>
        <begin position="229"/>
        <end position="250"/>
    </location>
</feature>
<evidence type="ECO:0000313" key="12">
    <source>
        <dbReference type="Proteomes" id="UP000326759"/>
    </source>
</evidence>
<gene>
    <name evidence="11" type="ORF">Anas_03975</name>
</gene>
<dbReference type="Proteomes" id="UP000326759">
    <property type="component" value="Unassembled WGS sequence"/>
</dbReference>
<evidence type="ECO:0000256" key="4">
    <source>
        <dbReference type="ARBA" id="ARBA00022692"/>
    </source>
</evidence>
<dbReference type="Pfam" id="PF08449">
    <property type="entry name" value="UAA"/>
    <property type="match status" value="1"/>
</dbReference>
<sequence length="313" mass="34908">MLELIFTLEGMTPYGWYLTLVQFGFYSLFAFFQMLSKQKKLERNIPLQTYLLIAVLTVGTMGFSNSSMGYLNFPTQVIFKSCKLIPVMIGSMIILKKSYNILQVAACLLMTIGLIWFTLADSVVQPSFNVKGVILISSALLCDAVIGNVQEGAMKTYNENSVAVVFYSYSFGFLLIFLALILSGTFFPAIYFSLKHPWELYGRCVFLSFTGFCGVQAVLLLIKKFGAVAAVTVTTFRKALSICLSFLIFVKPFSFQYVWSGILVGLGVYLSVIGKNYSSGSIIIALQKFIIRFSSRKSPKISLLDNSMLINIF</sequence>
<keyword evidence="6 10" id="KW-0472">Membrane</keyword>
<dbReference type="AlphaFoldDB" id="A0A5N5TFX1"/>
<accession>A0A5N5TFX1</accession>
<evidence type="ECO:0000256" key="7">
    <source>
        <dbReference type="ARBA" id="ARBA00039669"/>
    </source>
</evidence>
<feature type="transmembrane region" description="Helical" evidence="10">
    <location>
        <begin position="47"/>
        <end position="65"/>
    </location>
</feature>
<dbReference type="EMBL" id="SEYY01001259">
    <property type="protein sequence ID" value="KAB7505381.1"/>
    <property type="molecule type" value="Genomic_DNA"/>
</dbReference>
<dbReference type="GO" id="GO:0000139">
    <property type="term" value="C:Golgi membrane"/>
    <property type="evidence" value="ECO:0007669"/>
    <property type="project" value="UniProtKB-SubCell"/>
</dbReference>
<dbReference type="GO" id="GO:0046964">
    <property type="term" value="F:3'-phosphoadenosine 5'-phosphosulfate transmembrane transporter activity"/>
    <property type="evidence" value="ECO:0007669"/>
    <property type="project" value="TreeGrafter"/>
</dbReference>
<keyword evidence="3" id="KW-0813">Transport</keyword>
<dbReference type="SUPFAM" id="SSF103481">
    <property type="entry name" value="Multidrug resistance efflux transporter EmrE"/>
    <property type="match status" value="1"/>
</dbReference>
<feature type="transmembrane region" description="Helical" evidence="10">
    <location>
        <begin position="200"/>
        <end position="222"/>
    </location>
</feature>
<evidence type="ECO:0000256" key="9">
    <source>
        <dbReference type="ARBA" id="ARBA00042729"/>
    </source>
</evidence>
<organism evidence="11 12">
    <name type="scientific">Armadillidium nasatum</name>
    <dbReference type="NCBI Taxonomy" id="96803"/>
    <lineage>
        <taxon>Eukaryota</taxon>
        <taxon>Metazoa</taxon>
        <taxon>Ecdysozoa</taxon>
        <taxon>Arthropoda</taxon>
        <taxon>Crustacea</taxon>
        <taxon>Multicrustacea</taxon>
        <taxon>Malacostraca</taxon>
        <taxon>Eumalacostraca</taxon>
        <taxon>Peracarida</taxon>
        <taxon>Isopoda</taxon>
        <taxon>Oniscidea</taxon>
        <taxon>Crinocheta</taxon>
        <taxon>Armadillidiidae</taxon>
        <taxon>Armadillidium</taxon>
    </lineage>
</organism>
<name>A0A5N5TFX1_9CRUS</name>
<dbReference type="OrthoDB" id="438495at2759"/>
<evidence type="ECO:0000256" key="6">
    <source>
        <dbReference type="ARBA" id="ARBA00023136"/>
    </source>
</evidence>
<dbReference type="InterPro" id="IPR037185">
    <property type="entry name" value="EmrE-like"/>
</dbReference>
<keyword evidence="12" id="KW-1185">Reference proteome</keyword>
<proteinExistence type="inferred from homology"/>
<dbReference type="PANTHER" id="PTHR10778:SF8">
    <property type="entry name" value="ADENOSINE 3'-PHOSPHO 5'-PHOSPHOSULFATE TRANSPORTER 2"/>
    <property type="match status" value="1"/>
</dbReference>
<dbReference type="InterPro" id="IPR013657">
    <property type="entry name" value="SCL35B1-4/HUT1"/>
</dbReference>
<keyword evidence="4 10" id="KW-0812">Transmembrane</keyword>
<keyword evidence="5 10" id="KW-1133">Transmembrane helix</keyword>
<evidence type="ECO:0000256" key="1">
    <source>
        <dbReference type="ARBA" id="ARBA00004653"/>
    </source>
</evidence>
<dbReference type="GO" id="GO:0005789">
    <property type="term" value="C:endoplasmic reticulum membrane"/>
    <property type="evidence" value="ECO:0007669"/>
    <property type="project" value="TreeGrafter"/>
</dbReference>
<evidence type="ECO:0000256" key="8">
    <source>
        <dbReference type="ARBA" id="ARBA00041866"/>
    </source>
</evidence>
<protein>
    <recommendedName>
        <fullName evidence="7">Adenosine 3'-phospho 5'-phosphosulfate transporter 2</fullName>
    </recommendedName>
    <alternativeName>
        <fullName evidence="8">PAPS transporter 2</fullName>
    </alternativeName>
    <alternativeName>
        <fullName evidence="9">Solute carrier family 35 member B3 homolog</fullName>
    </alternativeName>
</protein>
<evidence type="ECO:0000256" key="10">
    <source>
        <dbReference type="SAM" id="Phobius"/>
    </source>
</evidence>
<feature type="transmembrane region" description="Helical" evidence="10">
    <location>
        <begin position="256"/>
        <end position="274"/>
    </location>
</feature>
<evidence type="ECO:0000256" key="3">
    <source>
        <dbReference type="ARBA" id="ARBA00022448"/>
    </source>
</evidence>
<evidence type="ECO:0000313" key="11">
    <source>
        <dbReference type="EMBL" id="KAB7505381.1"/>
    </source>
</evidence>
<evidence type="ECO:0000256" key="5">
    <source>
        <dbReference type="ARBA" id="ARBA00022989"/>
    </source>
</evidence>
<feature type="transmembrane region" description="Helical" evidence="10">
    <location>
        <begin position="14"/>
        <end position="35"/>
    </location>
</feature>
<feature type="transmembrane region" description="Helical" evidence="10">
    <location>
        <begin position="161"/>
        <end position="194"/>
    </location>
</feature>
<dbReference type="PANTHER" id="PTHR10778">
    <property type="entry name" value="SOLUTE CARRIER FAMILY 35 MEMBER B"/>
    <property type="match status" value="1"/>
</dbReference>